<name>A0ABR1CP75_NECAM</name>
<keyword evidence="3" id="KW-1185">Reference proteome</keyword>
<organism evidence="2 3">
    <name type="scientific">Necator americanus</name>
    <name type="common">Human hookworm</name>
    <dbReference type="NCBI Taxonomy" id="51031"/>
    <lineage>
        <taxon>Eukaryota</taxon>
        <taxon>Metazoa</taxon>
        <taxon>Ecdysozoa</taxon>
        <taxon>Nematoda</taxon>
        <taxon>Chromadorea</taxon>
        <taxon>Rhabditida</taxon>
        <taxon>Rhabditina</taxon>
        <taxon>Rhabditomorpha</taxon>
        <taxon>Strongyloidea</taxon>
        <taxon>Ancylostomatidae</taxon>
        <taxon>Bunostominae</taxon>
        <taxon>Necator</taxon>
    </lineage>
</organism>
<dbReference type="EMBL" id="JAVFWL010000003">
    <property type="protein sequence ID" value="KAK6739647.1"/>
    <property type="molecule type" value="Genomic_DNA"/>
</dbReference>
<gene>
    <name evidence="2" type="primary">Necator_chrIII.g9019</name>
    <name evidence="2" type="ORF">RB195_008254</name>
</gene>
<protein>
    <submittedName>
        <fullName evidence="2">Uncharacterized protein</fullName>
    </submittedName>
</protein>
<reference evidence="2 3" key="1">
    <citation type="submission" date="2023-08" db="EMBL/GenBank/DDBJ databases">
        <title>A Necator americanus chromosomal reference genome.</title>
        <authorList>
            <person name="Ilik V."/>
            <person name="Petrzelkova K.J."/>
            <person name="Pardy F."/>
            <person name="Fuh T."/>
            <person name="Niatou-Singa F.S."/>
            <person name="Gouil Q."/>
            <person name="Baker L."/>
            <person name="Ritchie M.E."/>
            <person name="Jex A.R."/>
            <person name="Gazzola D."/>
            <person name="Li H."/>
            <person name="Toshio Fujiwara R."/>
            <person name="Zhan B."/>
            <person name="Aroian R.V."/>
            <person name="Pafco B."/>
            <person name="Schwarz E.M."/>
        </authorList>
    </citation>
    <scope>NUCLEOTIDE SEQUENCE [LARGE SCALE GENOMIC DNA]</scope>
    <source>
        <strain evidence="2 3">Aroian</strain>
        <tissue evidence="2">Whole animal</tissue>
    </source>
</reference>
<sequence length="295" mass="33920">MQHSENVTKSVSTKFLRQTFIAQIIQRKKFPFQFVEVRRSSRLADKVVDYRPMLGMRIPKKKPTSKRRKETRKTQKVTVMAKETNTKWIGRIPKHQRWSKSVEIQSLEKPKQNSKTSPKEITPIVLSQNSTLEPDCTETVNASRSSSDNVLPGIDVENVASASMSVTVAEQTPQQHATDNDRLFLVRTTRSLACNHRNMTRYQIMGSRNCVIDGDWVTRIRSAFSRLISWRRPYTTQDIGNAVSQTFLEMSPYQFDEAVRQLTHRVTERLGFEAIHFAPDSPDRRRVSAELLPAA</sequence>
<proteinExistence type="predicted"/>
<evidence type="ECO:0000313" key="3">
    <source>
        <dbReference type="Proteomes" id="UP001303046"/>
    </source>
</evidence>
<evidence type="ECO:0000256" key="1">
    <source>
        <dbReference type="SAM" id="MobiDB-lite"/>
    </source>
</evidence>
<evidence type="ECO:0000313" key="2">
    <source>
        <dbReference type="EMBL" id="KAK6739647.1"/>
    </source>
</evidence>
<dbReference type="Proteomes" id="UP001303046">
    <property type="component" value="Unassembled WGS sequence"/>
</dbReference>
<comment type="caution">
    <text evidence="2">The sequence shown here is derived from an EMBL/GenBank/DDBJ whole genome shotgun (WGS) entry which is preliminary data.</text>
</comment>
<feature type="region of interest" description="Disordered" evidence="1">
    <location>
        <begin position="99"/>
        <end position="119"/>
    </location>
</feature>
<accession>A0ABR1CP75</accession>